<dbReference type="PROSITE" id="PS50014">
    <property type="entry name" value="BROMODOMAIN_2"/>
    <property type="match status" value="1"/>
</dbReference>
<dbReference type="Proteomes" id="UP000266841">
    <property type="component" value="Unassembled WGS sequence"/>
</dbReference>
<reference evidence="6 7" key="1">
    <citation type="journal article" date="2012" name="Genome Biol.">
        <title>Genome and low-iron response of an oceanic diatom adapted to chronic iron limitation.</title>
        <authorList>
            <person name="Lommer M."/>
            <person name="Specht M."/>
            <person name="Roy A.S."/>
            <person name="Kraemer L."/>
            <person name="Andreson R."/>
            <person name="Gutowska M.A."/>
            <person name="Wolf J."/>
            <person name="Bergner S.V."/>
            <person name="Schilhabel M.B."/>
            <person name="Klostermeier U.C."/>
            <person name="Beiko R.G."/>
            <person name="Rosenstiel P."/>
            <person name="Hippler M."/>
            <person name="Laroche J."/>
        </authorList>
    </citation>
    <scope>NUCLEOTIDE SEQUENCE [LARGE SCALE GENOMIC DNA]</scope>
    <source>
        <strain evidence="6 7">CCMP1005</strain>
    </source>
</reference>
<accession>K0SQI0</accession>
<dbReference type="InterPro" id="IPR001487">
    <property type="entry name" value="Bromodomain"/>
</dbReference>
<dbReference type="Pfam" id="PF00439">
    <property type="entry name" value="Bromodomain"/>
    <property type="match status" value="1"/>
</dbReference>
<organism evidence="6 7">
    <name type="scientific">Thalassiosira oceanica</name>
    <name type="common">Marine diatom</name>
    <dbReference type="NCBI Taxonomy" id="159749"/>
    <lineage>
        <taxon>Eukaryota</taxon>
        <taxon>Sar</taxon>
        <taxon>Stramenopiles</taxon>
        <taxon>Ochrophyta</taxon>
        <taxon>Bacillariophyta</taxon>
        <taxon>Coscinodiscophyceae</taxon>
        <taxon>Thalassiosirophycidae</taxon>
        <taxon>Thalassiosirales</taxon>
        <taxon>Thalassiosiraceae</taxon>
        <taxon>Thalassiosira</taxon>
    </lineage>
</organism>
<protein>
    <recommendedName>
        <fullName evidence="5">Bromo domain-containing protein</fullName>
    </recommendedName>
</protein>
<dbReference type="Gene3D" id="1.20.920.10">
    <property type="entry name" value="Bromodomain-like"/>
    <property type="match status" value="1"/>
</dbReference>
<keyword evidence="3" id="KW-0175">Coiled coil</keyword>
<dbReference type="PANTHER" id="PTHR15398:SF4">
    <property type="entry name" value="BROMODOMAIN-CONTAINING PROTEIN 8 ISOFORM X1"/>
    <property type="match status" value="1"/>
</dbReference>
<feature type="coiled-coil region" evidence="3">
    <location>
        <begin position="44"/>
        <end position="71"/>
    </location>
</feature>
<dbReference type="AlphaFoldDB" id="K0SQI0"/>
<proteinExistence type="predicted"/>
<feature type="region of interest" description="Disordered" evidence="4">
    <location>
        <begin position="1"/>
        <end position="25"/>
    </location>
</feature>
<evidence type="ECO:0000259" key="5">
    <source>
        <dbReference type="PROSITE" id="PS50014"/>
    </source>
</evidence>
<feature type="compositionally biased region" description="Basic and acidic residues" evidence="4">
    <location>
        <begin position="170"/>
        <end position="186"/>
    </location>
</feature>
<dbReference type="GO" id="GO:0035267">
    <property type="term" value="C:NuA4 histone acetyltransferase complex"/>
    <property type="evidence" value="ECO:0007669"/>
    <property type="project" value="TreeGrafter"/>
</dbReference>
<evidence type="ECO:0000256" key="1">
    <source>
        <dbReference type="ARBA" id="ARBA00023117"/>
    </source>
</evidence>
<comment type="caution">
    <text evidence="6">The sequence shown here is derived from an EMBL/GenBank/DDBJ whole genome shotgun (WGS) entry which is preliminary data.</text>
</comment>
<feature type="compositionally biased region" description="Basic and acidic residues" evidence="4">
    <location>
        <begin position="75"/>
        <end position="104"/>
    </location>
</feature>
<evidence type="ECO:0000313" key="6">
    <source>
        <dbReference type="EMBL" id="EJK67630.1"/>
    </source>
</evidence>
<dbReference type="PANTHER" id="PTHR15398">
    <property type="entry name" value="BROMODOMAIN-CONTAINING PROTEIN 8"/>
    <property type="match status" value="1"/>
</dbReference>
<evidence type="ECO:0000256" key="3">
    <source>
        <dbReference type="SAM" id="Coils"/>
    </source>
</evidence>
<evidence type="ECO:0000256" key="2">
    <source>
        <dbReference type="PROSITE-ProRule" id="PRU00035"/>
    </source>
</evidence>
<keyword evidence="1 2" id="KW-0103">Bromodomain</keyword>
<gene>
    <name evidence="6" type="ORF">THAOC_11312</name>
</gene>
<feature type="region of interest" description="Disordered" evidence="4">
    <location>
        <begin position="160"/>
        <end position="186"/>
    </location>
</feature>
<dbReference type="eggNOG" id="KOG3703">
    <property type="taxonomic scope" value="Eukaryota"/>
</dbReference>
<feature type="region of interest" description="Disordered" evidence="4">
    <location>
        <begin position="75"/>
        <end position="125"/>
    </location>
</feature>
<dbReference type="InterPro" id="IPR036427">
    <property type="entry name" value="Bromodomain-like_sf"/>
</dbReference>
<feature type="domain" description="Bromo" evidence="5">
    <location>
        <begin position="221"/>
        <end position="291"/>
    </location>
</feature>
<dbReference type="CDD" id="cd04369">
    <property type="entry name" value="Bromodomain"/>
    <property type="match status" value="1"/>
</dbReference>
<dbReference type="SUPFAM" id="SSF47370">
    <property type="entry name" value="Bromodomain"/>
    <property type="match status" value="1"/>
</dbReference>
<dbReference type="SMART" id="SM00297">
    <property type="entry name" value="BROMO"/>
    <property type="match status" value="1"/>
</dbReference>
<evidence type="ECO:0000313" key="7">
    <source>
        <dbReference type="Proteomes" id="UP000266841"/>
    </source>
</evidence>
<dbReference type="EMBL" id="AGNL01012871">
    <property type="protein sequence ID" value="EJK67630.1"/>
    <property type="molecule type" value="Genomic_DNA"/>
</dbReference>
<sequence length="333" mass="36365">MSATATNQQAAAAASSEAAPAESQQAVEQLLPDALMRLASGLPMNELDIMIKEAKACEDALEKEIAILEKKLGVEPEQSAKSDGNGEGKPPAESKDGTSGELKEPSLGVLPLLPKPYQPNSGPKNHLESVEEMLATEFTPPDRYFTISALLGRLRQPLSLPYPPNSKLPDALKKGKKTEQEEKKRRLGLEKQRALIALDKDELYHREQEPSVLLALWKKISAHRTAAVFRKAVNPAEAPGYAERIEFPMDLSLIRRMIQGGLIKSISSLHLRLGLICHNCCKFNGRESDYARLTREFEEMVDDKVLEATRHAAVVEVKTAAATAKGTGTAVPS</sequence>
<name>K0SQI0_THAOC</name>
<evidence type="ECO:0000256" key="4">
    <source>
        <dbReference type="SAM" id="MobiDB-lite"/>
    </source>
</evidence>
<dbReference type="OrthoDB" id="1742084at2759"/>
<keyword evidence="7" id="KW-1185">Reference proteome</keyword>